<evidence type="ECO:0008006" key="5">
    <source>
        <dbReference type="Google" id="ProtNLM"/>
    </source>
</evidence>
<reference evidence="3 4" key="1">
    <citation type="submission" date="2016-07" db="EMBL/GenBank/DDBJ databases">
        <title>Pervasive Adenine N6-methylation of Active Genes in Fungi.</title>
        <authorList>
            <consortium name="DOE Joint Genome Institute"/>
            <person name="Mondo S.J."/>
            <person name="Dannebaum R.O."/>
            <person name="Kuo R.C."/>
            <person name="Labutti K."/>
            <person name="Haridas S."/>
            <person name="Kuo A."/>
            <person name="Salamov A."/>
            <person name="Ahrendt S.R."/>
            <person name="Lipzen A."/>
            <person name="Sullivan W."/>
            <person name="Andreopoulos W.B."/>
            <person name="Clum A."/>
            <person name="Lindquist E."/>
            <person name="Daum C."/>
            <person name="Ramamoorthy G.K."/>
            <person name="Gryganskyi A."/>
            <person name="Culley D."/>
            <person name="Magnuson J.K."/>
            <person name="James T.Y."/>
            <person name="O'Malley M.A."/>
            <person name="Stajich J.E."/>
            <person name="Spatafora J.W."/>
            <person name="Visel A."/>
            <person name="Grigoriev I.V."/>
        </authorList>
    </citation>
    <scope>NUCLEOTIDE SEQUENCE [LARGE SCALE GENOMIC DNA]</scope>
    <source>
        <strain evidence="3 4">JEL800</strain>
    </source>
</reference>
<dbReference type="Proteomes" id="UP000193642">
    <property type="component" value="Unassembled WGS sequence"/>
</dbReference>
<dbReference type="AlphaFoldDB" id="A0A1Y2CPT6"/>
<evidence type="ECO:0000256" key="1">
    <source>
        <dbReference type="SAM" id="Coils"/>
    </source>
</evidence>
<feature type="transmembrane region" description="Helical" evidence="2">
    <location>
        <begin position="81"/>
        <end position="101"/>
    </location>
</feature>
<keyword evidence="4" id="KW-1185">Reference proteome</keyword>
<accession>A0A1Y2CPT6</accession>
<feature type="transmembrane region" description="Helical" evidence="2">
    <location>
        <begin position="107"/>
        <end position="128"/>
    </location>
</feature>
<feature type="transmembrane region" description="Helical" evidence="2">
    <location>
        <begin position="149"/>
        <end position="169"/>
    </location>
</feature>
<feature type="transmembrane region" description="Helical" evidence="2">
    <location>
        <begin position="48"/>
        <end position="69"/>
    </location>
</feature>
<name>A0A1Y2CPT6_9FUNG</name>
<feature type="transmembrane region" description="Helical" evidence="2">
    <location>
        <begin position="267"/>
        <end position="287"/>
    </location>
</feature>
<dbReference type="OrthoDB" id="10331292at2759"/>
<comment type="caution">
    <text evidence="3">The sequence shown here is derived from an EMBL/GenBank/DDBJ whole genome shotgun (WGS) entry which is preliminary data.</text>
</comment>
<feature type="transmembrane region" description="Helical" evidence="2">
    <location>
        <begin position="175"/>
        <end position="201"/>
    </location>
</feature>
<keyword evidence="2" id="KW-0812">Transmembrane</keyword>
<evidence type="ECO:0000313" key="4">
    <source>
        <dbReference type="Proteomes" id="UP000193642"/>
    </source>
</evidence>
<proteinExistence type="predicted"/>
<evidence type="ECO:0000313" key="3">
    <source>
        <dbReference type="EMBL" id="ORY48854.1"/>
    </source>
</evidence>
<keyword evidence="2" id="KW-0472">Membrane</keyword>
<evidence type="ECO:0000256" key="2">
    <source>
        <dbReference type="SAM" id="Phobius"/>
    </source>
</evidence>
<gene>
    <name evidence="3" type="ORF">BCR33DRAFT_713971</name>
</gene>
<feature type="coiled-coil region" evidence="1">
    <location>
        <begin position="198"/>
        <end position="225"/>
    </location>
</feature>
<protein>
    <recommendedName>
        <fullName evidence="5">G-protein coupled receptors family 1 profile domain-containing protein</fullName>
    </recommendedName>
</protein>
<keyword evidence="1" id="KW-0175">Coiled coil</keyword>
<feature type="transmembrane region" description="Helical" evidence="2">
    <location>
        <begin position="229"/>
        <end position="247"/>
    </location>
</feature>
<keyword evidence="2" id="KW-1133">Transmembrane helix</keyword>
<sequence>MDNSTTNVTAPDSIHVAMIATDLDVKLNPSMVQTLSILEVESEAKNTIVAFRILYAIIMLLLLFVYNSYVRPEDRLKPKNVLLSALTASSSLYFAAQTYWYLNPSSLSLLCHLISICVLEILYLHYLFQRSYDVLLVQTSRLTMRTITYIIWIATAITLIPLVVTIFIYNDWDTFFLIANAITYIPTPLILLLGIFLITVYMRQVNQMNQEAQEQEATLTKETKRFTEIIYRYGITCIILTAISLLFRTVASALVAKPKVSLAEIDTYFWLVGASEVCAFANGIVLITQKMKLVFLADELLGDKYVASEPETVKSVKRSFG</sequence>
<dbReference type="EMBL" id="MCGO01000010">
    <property type="protein sequence ID" value="ORY48854.1"/>
    <property type="molecule type" value="Genomic_DNA"/>
</dbReference>
<organism evidence="3 4">
    <name type="scientific">Rhizoclosmatium globosum</name>
    <dbReference type="NCBI Taxonomy" id="329046"/>
    <lineage>
        <taxon>Eukaryota</taxon>
        <taxon>Fungi</taxon>
        <taxon>Fungi incertae sedis</taxon>
        <taxon>Chytridiomycota</taxon>
        <taxon>Chytridiomycota incertae sedis</taxon>
        <taxon>Chytridiomycetes</taxon>
        <taxon>Chytridiales</taxon>
        <taxon>Chytriomycetaceae</taxon>
        <taxon>Rhizoclosmatium</taxon>
    </lineage>
</organism>